<reference evidence="2" key="1">
    <citation type="journal article" date="2005" name="Nature">
        <title>The map-based sequence of the rice genome.</title>
        <authorList>
            <consortium name="International rice genome sequencing project (IRGSP)"/>
            <person name="Matsumoto T."/>
            <person name="Wu J."/>
            <person name="Kanamori H."/>
            <person name="Katayose Y."/>
            <person name="Fujisawa M."/>
            <person name="Namiki N."/>
            <person name="Mizuno H."/>
            <person name="Yamamoto K."/>
            <person name="Antonio B.A."/>
            <person name="Baba T."/>
            <person name="Sakata K."/>
            <person name="Nagamura Y."/>
            <person name="Aoki H."/>
            <person name="Arikawa K."/>
            <person name="Arita K."/>
            <person name="Bito T."/>
            <person name="Chiden Y."/>
            <person name="Fujitsuka N."/>
            <person name="Fukunaka R."/>
            <person name="Hamada M."/>
            <person name="Harada C."/>
            <person name="Hayashi A."/>
            <person name="Hijishita S."/>
            <person name="Honda M."/>
            <person name="Hosokawa S."/>
            <person name="Ichikawa Y."/>
            <person name="Idonuma A."/>
            <person name="Iijima M."/>
            <person name="Ikeda M."/>
            <person name="Ikeno M."/>
            <person name="Ito K."/>
            <person name="Ito S."/>
            <person name="Ito T."/>
            <person name="Ito Y."/>
            <person name="Ito Y."/>
            <person name="Iwabuchi A."/>
            <person name="Kamiya K."/>
            <person name="Karasawa W."/>
            <person name="Kurita K."/>
            <person name="Katagiri S."/>
            <person name="Kikuta A."/>
            <person name="Kobayashi H."/>
            <person name="Kobayashi N."/>
            <person name="Machita K."/>
            <person name="Maehara T."/>
            <person name="Masukawa M."/>
            <person name="Mizubayashi T."/>
            <person name="Mukai Y."/>
            <person name="Nagasaki H."/>
            <person name="Nagata Y."/>
            <person name="Naito S."/>
            <person name="Nakashima M."/>
            <person name="Nakama Y."/>
            <person name="Nakamichi Y."/>
            <person name="Nakamura M."/>
            <person name="Meguro A."/>
            <person name="Negishi M."/>
            <person name="Ohta I."/>
            <person name="Ohta T."/>
            <person name="Okamoto M."/>
            <person name="Ono N."/>
            <person name="Saji S."/>
            <person name="Sakaguchi M."/>
            <person name="Sakai K."/>
            <person name="Shibata M."/>
            <person name="Shimokawa T."/>
            <person name="Song J."/>
            <person name="Takazaki Y."/>
            <person name="Terasawa K."/>
            <person name="Tsugane M."/>
            <person name="Tsuji K."/>
            <person name="Ueda S."/>
            <person name="Waki K."/>
            <person name="Yamagata H."/>
            <person name="Yamamoto M."/>
            <person name="Yamamoto S."/>
            <person name="Yamane H."/>
            <person name="Yoshiki S."/>
            <person name="Yoshihara R."/>
            <person name="Yukawa K."/>
            <person name="Zhong H."/>
            <person name="Yano M."/>
            <person name="Yuan Q."/>
            <person name="Ouyang S."/>
            <person name="Liu J."/>
            <person name="Jones K.M."/>
            <person name="Gansberger K."/>
            <person name="Moffat K."/>
            <person name="Hill J."/>
            <person name="Bera J."/>
            <person name="Fadrosh D."/>
            <person name="Jin S."/>
            <person name="Johri S."/>
            <person name="Kim M."/>
            <person name="Overton L."/>
            <person name="Reardon M."/>
            <person name="Tsitrin T."/>
            <person name="Vuong H."/>
            <person name="Weaver B."/>
            <person name="Ciecko A."/>
            <person name="Tallon L."/>
            <person name="Jackson J."/>
            <person name="Pai G."/>
            <person name="Aken S.V."/>
            <person name="Utterback T."/>
            <person name="Reidmuller S."/>
            <person name="Feldblyum T."/>
            <person name="Hsiao J."/>
            <person name="Zismann V."/>
            <person name="Iobst S."/>
            <person name="de Vazeille A.R."/>
            <person name="Buell C.R."/>
            <person name="Ying K."/>
            <person name="Li Y."/>
            <person name="Lu T."/>
            <person name="Huang Y."/>
            <person name="Zhao Q."/>
            <person name="Feng Q."/>
            <person name="Zhang L."/>
            <person name="Zhu J."/>
            <person name="Weng Q."/>
            <person name="Mu J."/>
            <person name="Lu Y."/>
            <person name="Fan D."/>
            <person name="Liu Y."/>
            <person name="Guan J."/>
            <person name="Zhang Y."/>
            <person name="Yu S."/>
            <person name="Liu X."/>
            <person name="Zhang Y."/>
            <person name="Hong G."/>
            <person name="Han B."/>
            <person name="Choisne N."/>
            <person name="Demange N."/>
            <person name="Orjeda G."/>
            <person name="Samain S."/>
            <person name="Cattolico L."/>
            <person name="Pelletier E."/>
            <person name="Couloux A."/>
            <person name="Segurens B."/>
            <person name="Wincker P."/>
            <person name="D'Hont A."/>
            <person name="Scarpelli C."/>
            <person name="Weissenbach J."/>
            <person name="Salanoubat M."/>
            <person name="Quetier F."/>
            <person name="Yu Y."/>
            <person name="Kim H.R."/>
            <person name="Rambo T."/>
            <person name="Currie J."/>
            <person name="Collura K."/>
            <person name="Luo M."/>
            <person name="Yang T."/>
            <person name="Ammiraju J.S.S."/>
            <person name="Engler F."/>
            <person name="Soderlund C."/>
            <person name="Wing R.A."/>
            <person name="Palmer L.E."/>
            <person name="de la Bastide M."/>
            <person name="Spiegel L."/>
            <person name="Nascimento L."/>
            <person name="Zutavern T."/>
            <person name="O'Shaughnessy A."/>
            <person name="Dike S."/>
            <person name="Dedhia N."/>
            <person name="Preston R."/>
            <person name="Balija V."/>
            <person name="McCombie W.R."/>
            <person name="Chow T."/>
            <person name="Chen H."/>
            <person name="Chung M."/>
            <person name="Chen C."/>
            <person name="Shaw J."/>
            <person name="Wu H."/>
            <person name="Hsiao K."/>
            <person name="Chao Y."/>
            <person name="Chu M."/>
            <person name="Cheng C."/>
            <person name="Hour A."/>
            <person name="Lee P."/>
            <person name="Lin S."/>
            <person name="Lin Y."/>
            <person name="Liou J."/>
            <person name="Liu S."/>
            <person name="Hsing Y."/>
            <person name="Raghuvanshi S."/>
            <person name="Mohanty A."/>
            <person name="Bharti A.K."/>
            <person name="Gaur A."/>
            <person name="Gupta V."/>
            <person name="Kumar D."/>
            <person name="Ravi V."/>
            <person name="Vij S."/>
            <person name="Kapur A."/>
            <person name="Khurana P."/>
            <person name="Khurana P."/>
            <person name="Khurana J.P."/>
            <person name="Tyagi A.K."/>
            <person name="Gaikwad K."/>
            <person name="Singh A."/>
            <person name="Dalal V."/>
            <person name="Srivastava S."/>
            <person name="Dixit A."/>
            <person name="Pal A.K."/>
            <person name="Ghazi I.A."/>
            <person name="Yadav M."/>
            <person name="Pandit A."/>
            <person name="Bhargava A."/>
            <person name="Sureshbabu K."/>
            <person name="Batra K."/>
            <person name="Sharma T.R."/>
            <person name="Mohapatra T."/>
            <person name="Singh N.K."/>
            <person name="Messing J."/>
            <person name="Nelson A.B."/>
            <person name="Fuks G."/>
            <person name="Kavchok S."/>
            <person name="Keizer G."/>
            <person name="Linton E."/>
            <person name="Llaca V."/>
            <person name="Song R."/>
            <person name="Tanyolac B."/>
            <person name="Young S."/>
            <person name="Ho-Il K."/>
            <person name="Hahn J.H."/>
            <person name="Sangsakoo G."/>
            <person name="Vanavichit A."/>
            <person name="de Mattos Luiz.A.T."/>
            <person name="Zimmer P.D."/>
            <person name="Malone G."/>
            <person name="Dellagostin O."/>
            <person name="de Oliveira A.C."/>
            <person name="Bevan M."/>
            <person name="Bancroft I."/>
            <person name="Minx P."/>
            <person name="Cordum H."/>
            <person name="Wilson R."/>
            <person name="Cheng Z."/>
            <person name="Jin W."/>
            <person name="Jiang J."/>
            <person name="Leong S.A."/>
            <person name="Iwama H."/>
            <person name="Gojobori T."/>
            <person name="Itoh T."/>
            <person name="Niimura Y."/>
            <person name="Fujii Y."/>
            <person name="Habara T."/>
            <person name="Sakai H."/>
            <person name="Sato Y."/>
            <person name="Wilson G."/>
            <person name="Kumar K."/>
            <person name="McCouch S."/>
            <person name="Juretic N."/>
            <person name="Hoen D."/>
            <person name="Wright S."/>
            <person name="Bruskiewich R."/>
            <person name="Bureau T."/>
            <person name="Miyao A."/>
            <person name="Hirochika H."/>
            <person name="Nishikawa T."/>
            <person name="Kadowaki K."/>
            <person name="Sugiura M."/>
            <person name="Burr B."/>
            <person name="Sasaki T."/>
        </authorList>
    </citation>
    <scope>NUCLEOTIDE SEQUENCE [LARGE SCALE GENOMIC DNA]</scope>
    <source>
        <strain evidence="2">cv. Nipponbare</strain>
    </source>
</reference>
<reference evidence="2" key="2">
    <citation type="journal article" date="2008" name="Nucleic Acids Res.">
        <title>The rice annotation project database (RAP-DB): 2008 update.</title>
        <authorList>
            <consortium name="The rice annotation project (RAP)"/>
        </authorList>
    </citation>
    <scope>GENOME REANNOTATION</scope>
    <source>
        <strain evidence="2">cv. Nipponbare</strain>
    </source>
</reference>
<name>Q2R708_ORYSJ</name>
<dbReference type="EMBL" id="AC135562">
    <property type="protein sequence ID" value="AAX96839.1"/>
    <property type="molecule type" value="Genomic_DNA"/>
</dbReference>
<dbReference type="AlphaFoldDB" id="Q2R708"/>
<dbReference type="Proteomes" id="UP000000763">
    <property type="component" value="Chromosome 11"/>
</dbReference>
<sequence length="98" mass="10601">MSQGETSSWTVGLRQINIAPTTTVNAEPKEIHTIEEADSDFMNYVYALSVDSGSDANPNKMGVGSILNDLEVAETLVASMTLDEIDDMEKQQSSDDGE</sequence>
<organism evidence="1 2">
    <name type="scientific">Oryza sativa subsp. japonica</name>
    <name type="common">Rice</name>
    <dbReference type="NCBI Taxonomy" id="39947"/>
    <lineage>
        <taxon>Eukaryota</taxon>
        <taxon>Viridiplantae</taxon>
        <taxon>Streptophyta</taxon>
        <taxon>Embryophyta</taxon>
        <taxon>Tracheophyta</taxon>
        <taxon>Spermatophyta</taxon>
        <taxon>Magnoliopsida</taxon>
        <taxon>Liliopsida</taxon>
        <taxon>Poales</taxon>
        <taxon>Poaceae</taxon>
        <taxon>BOP clade</taxon>
        <taxon>Oryzoideae</taxon>
        <taxon>Oryzeae</taxon>
        <taxon>Oryzinae</taxon>
        <taxon>Oryza</taxon>
        <taxon>Oryza sativa</taxon>
    </lineage>
</organism>
<accession>Q2R708</accession>
<proteinExistence type="predicted"/>
<gene>
    <name evidence="1" type="ordered locus">LOC_Os11g18220</name>
</gene>
<protein>
    <submittedName>
        <fullName evidence="1">Uncharacterized protein</fullName>
    </submittedName>
</protein>
<evidence type="ECO:0000313" key="1">
    <source>
        <dbReference type="EMBL" id="AAX96839.1"/>
    </source>
</evidence>
<evidence type="ECO:0000313" key="2">
    <source>
        <dbReference type="Proteomes" id="UP000000763"/>
    </source>
</evidence>